<keyword evidence="3 5" id="KW-0808">Transferase</keyword>
<evidence type="ECO:0000256" key="4">
    <source>
        <dbReference type="ARBA" id="ARBA00022691"/>
    </source>
</evidence>
<name>A0ABN3KD13_9ACTN</name>
<dbReference type="SUPFAM" id="SSF53335">
    <property type="entry name" value="S-adenosyl-L-methionine-dependent methyltransferases"/>
    <property type="match status" value="1"/>
</dbReference>
<dbReference type="PANTHER" id="PTHR43861:SF1">
    <property type="entry name" value="TRANS-ACONITATE 2-METHYLTRANSFERASE"/>
    <property type="match status" value="1"/>
</dbReference>
<evidence type="ECO:0000313" key="7">
    <source>
        <dbReference type="EMBL" id="GAA2456302.1"/>
    </source>
</evidence>
<dbReference type="PANTHER" id="PTHR43861">
    <property type="entry name" value="TRANS-ACONITATE 2-METHYLTRANSFERASE-RELATED"/>
    <property type="match status" value="1"/>
</dbReference>
<dbReference type="InterPro" id="IPR029063">
    <property type="entry name" value="SAM-dependent_MTases_sf"/>
</dbReference>
<gene>
    <name evidence="5" type="primary">tam</name>
    <name evidence="7" type="ORF">GCM10010405_45410</name>
</gene>
<dbReference type="Gene3D" id="1.10.150.290">
    <property type="entry name" value="S-adenosyl-L-methionine-dependent methyltransferases"/>
    <property type="match status" value="1"/>
</dbReference>
<dbReference type="EC" id="2.1.1.144" evidence="5"/>
<evidence type="ECO:0000313" key="8">
    <source>
        <dbReference type="Proteomes" id="UP001501638"/>
    </source>
</evidence>
<keyword evidence="4 5" id="KW-0949">S-adenosyl-L-methionine</keyword>
<dbReference type="HAMAP" id="MF_00560">
    <property type="entry name" value="Tran_acon_Me_trans"/>
    <property type="match status" value="1"/>
</dbReference>
<dbReference type="InterPro" id="IPR023506">
    <property type="entry name" value="Trans-aconitate_MeTrfase"/>
</dbReference>
<dbReference type="InterPro" id="IPR023149">
    <property type="entry name" value="Trans_acon_MeTrfase_C"/>
</dbReference>
<comment type="caution">
    <text evidence="7">The sequence shown here is derived from an EMBL/GenBank/DDBJ whole genome shotgun (WGS) entry which is preliminary data.</text>
</comment>
<reference evidence="7 8" key="1">
    <citation type="journal article" date="2019" name="Int. J. Syst. Evol. Microbiol.">
        <title>The Global Catalogue of Microorganisms (GCM) 10K type strain sequencing project: providing services to taxonomists for standard genome sequencing and annotation.</title>
        <authorList>
            <consortium name="The Broad Institute Genomics Platform"/>
            <consortium name="The Broad Institute Genome Sequencing Center for Infectious Disease"/>
            <person name="Wu L."/>
            <person name="Ma J."/>
        </authorList>
    </citation>
    <scope>NUCLEOTIDE SEQUENCE [LARGE SCALE GENOMIC DNA]</scope>
    <source>
        <strain evidence="7 8">JCM 6305</strain>
    </source>
</reference>
<dbReference type="RefSeq" id="WP_344326486.1">
    <property type="nucleotide sequence ID" value="NZ_BAAASZ010000031.1"/>
</dbReference>
<keyword evidence="1 5" id="KW-0963">Cytoplasm</keyword>
<evidence type="ECO:0000256" key="3">
    <source>
        <dbReference type="ARBA" id="ARBA00022679"/>
    </source>
</evidence>
<dbReference type="Pfam" id="PF13649">
    <property type="entry name" value="Methyltransf_25"/>
    <property type="match status" value="1"/>
</dbReference>
<dbReference type="Gene3D" id="3.40.50.150">
    <property type="entry name" value="Vaccinia Virus protein VP39"/>
    <property type="match status" value="1"/>
</dbReference>
<organism evidence="7 8">
    <name type="scientific">Streptomyces macrosporus</name>
    <dbReference type="NCBI Taxonomy" id="44032"/>
    <lineage>
        <taxon>Bacteria</taxon>
        <taxon>Bacillati</taxon>
        <taxon>Actinomycetota</taxon>
        <taxon>Actinomycetes</taxon>
        <taxon>Kitasatosporales</taxon>
        <taxon>Streptomycetaceae</taxon>
        <taxon>Streptomyces</taxon>
    </lineage>
</organism>
<evidence type="ECO:0000256" key="1">
    <source>
        <dbReference type="ARBA" id="ARBA00022490"/>
    </source>
</evidence>
<dbReference type="InterPro" id="IPR041698">
    <property type="entry name" value="Methyltransf_25"/>
</dbReference>
<protein>
    <recommendedName>
        <fullName evidence="5">Trans-aconitate 2-methyltransferase</fullName>
        <ecNumber evidence="5">2.1.1.144</ecNumber>
    </recommendedName>
</protein>
<proteinExistence type="inferred from homology"/>
<evidence type="ECO:0000256" key="2">
    <source>
        <dbReference type="ARBA" id="ARBA00022603"/>
    </source>
</evidence>
<comment type="subcellular location">
    <subcellularLocation>
        <location evidence="5">Cytoplasm</location>
    </subcellularLocation>
</comment>
<comment type="similarity">
    <text evidence="5">Belongs to the methyltransferase superfamily. Tam family.</text>
</comment>
<comment type="catalytic activity">
    <reaction evidence="5">
        <text>trans-aconitate + S-adenosyl-L-methionine = (E)-3-(methoxycarbonyl)pent-2-enedioate + S-adenosyl-L-homocysteine</text>
        <dbReference type="Rhea" id="RHEA:14969"/>
        <dbReference type="ChEBI" id="CHEBI:15708"/>
        <dbReference type="ChEBI" id="CHEBI:57470"/>
        <dbReference type="ChEBI" id="CHEBI:57856"/>
        <dbReference type="ChEBI" id="CHEBI:59789"/>
        <dbReference type="EC" id="2.1.1.144"/>
    </reaction>
</comment>
<dbReference type="Proteomes" id="UP001501638">
    <property type="component" value="Unassembled WGS sequence"/>
</dbReference>
<keyword evidence="2 5" id="KW-0489">Methyltransferase</keyword>
<keyword evidence="8" id="KW-1185">Reference proteome</keyword>
<dbReference type="EMBL" id="BAAASZ010000031">
    <property type="protein sequence ID" value="GAA2456302.1"/>
    <property type="molecule type" value="Genomic_DNA"/>
</dbReference>
<sequence length="292" mass="31893">MSASSDTGTPAWDPEQYRYHAGPRLRPLYDLLARIPDLPSPRPRIADLGCGPGGPTLLLAERWPSAVITGYDVSEAMLAEARAYAGPTTGGGHLDFVHADIATWRPEHAYDLIVSNAALHWVLPAGGKGRVLPAEGRGRGEGHTERFPVWVDALRPGGVLAFQVPGNFDAPSHTLLAELRTSPRWRDRLGEGADRAPVAEPVEYARVLADLGCEVDVWETTYVHVLTGEDPVLEWTKGTALRPVFTALDGDPATRDAFLAEYRDLLRAAYPRGPHGTLFPFRRIFAVARKPL</sequence>
<feature type="domain" description="Methyltransferase" evidence="6">
    <location>
        <begin position="45"/>
        <end position="122"/>
    </location>
</feature>
<evidence type="ECO:0000259" key="6">
    <source>
        <dbReference type="Pfam" id="PF13649"/>
    </source>
</evidence>
<evidence type="ECO:0000256" key="5">
    <source>
        <dbReference type="HAMAP-Rule" id="MF_00560"/>
    </source>
</evidence>
<comment type="function">
    <text evidence="5">Catalyzes the S-adenosylmethionine monomethyl esterification of trans-aconitate.</text>
</comment>
<accession>A0ABN3KD13</accession>
<dbReference type="CDD" id="cd02440">
    <property type="entry name" value="AdoMet_MTases"/>
    <property type="match status" value="1"/>
</dbReference>